<dbReference type="GeneID" id="112904228"/>
<organism evidence="2 3">
    <name type="scientific">Agrilus planipennis</name>
    <name type="common">Emerald ash borer</name>
    <name type="synonym">Agrilus marcopoli</name>
    <dbReference type="NCBI Taxonomy" id="224129"/>
    <lineage>
        <taxon>Eukaryota</taxon>
        <taxon>Metazoa</taxon>
        <taxon>Ecdysozoa</taxon>
        <taxon>Arthropoda</taxon>
        <taxon>Hexapoda</taxon>
        <taxon>Insecta</taxon>
        <taxon>Pterygota</taxon>
        <taxon>Neoptera</taxon>
        <taxon>Endopterygota</taxon>
        <taxon>Coleoptera</taxon>
        <taxon>Polyphaga</taxon>
        <taxon>Elateriformia</taxon>
        <taxon>Buprestoidea</taxon>
        <taxon>Buprestidae</taxon>
        <taxon>Agrilinae</taxon>
        <taxon>Agrilus</taxon>
    </lineage>
</organism>
<evidence type="ECO:0000313" key="2">
    <source>
        <dbReference type="Proteomes" id="UP000192223"/>
    </source>
</evidence>
<evidence type="ECO:0000256" key="1">
    <source>
        <dbReference type="SAM" id="MobiDB-lite"/>
    </source>
</evidence>
<protein>
    <submittedName>
        <fullName evidence="3">Glutamate-rich WD repeat-containing protein 1-like</fullName>
    </submittedName>
</protein>
<dbReference type="Proteomes" id="UP000192223">
    <property type="component" value="Unplaced"/>
</dbReference>
<proteinExistence type="predicted"/>
<evidence type="ECO:0000313" key="3">
    <source>
        <dbReference type="RefSeq" id="XP_025829544.1"/>
    </source>
</evidence>
<gene>
    <name evidence="3" type="primary">LOC112904228</name>
</gene>
<accession>A0A7F5R340</accession>
<sequence length="80" mass="9026">MSGNEMELEESHTMENDNAMHEGDDENKESIEAKEVYLPGKPLKEGDELVCDETAYIMLYQAQTGAHLELKHLRLTSTVS</sequence>
<dbReference type="RefSeq" id="XP_025829544.1">
    <property type="nucleotide sequence ID" value="XM_025973759.1"/>
</dbReference>
<reference evidence="3" key="1">
    <citation type="submission" date="2025-08" db="UniProtKB">
        <authorList>
            <consortium name="RefSeq"/>
        </authorList>
    </citation>
    <scope>IDENTIFICATION</scope>
    <source>
        <tissue evidence="3">Entire body</tissue>
    </source>
</reference>
<keyword evidence="2" id="KW-1185">Reference proteome</keyword>
<feature type="compositionally biased region" description="Basic and acidic residues" evidence="1">
    <location>
        <begin position="9"/>
        <end position="31"/>
    </location>
</feature>
<name>A0A7F5R340_AGRPL</name>
<dbReference type="OrthoDB" id="2161379at2759"/>
<feature type="region of interest" description="Disordered" evidence="1">
    <location>
        <begin position="1"/>
        <end position="31"/>
    </location>
</feature>
<dbReference type="AlphaFoldDB" id="A0A7F5R340"/>
<dbReference type="InParanoid" id="A0A7F5R340"/>
<dbReference type="KEGG" id="apln:112904228"/>